<evidence type="ECO:0000313" key="2">
    <source>
        <dbReference type="EMBL" id="CAP39361.2"/>
    </source>
</evidence>
<evidence type="ECO:0000259" key="1">
    <source>
        <dbReference type="PROSITE" id="PS50181"/>
    </source>
</evidence>
<evidence type="ECO:0000313" key="3">
    <source>
        <dbReference type="Proteomes" id="UP000008549"/>
    </source>
</evidence>
<dbReference type="HOGENOM" id="CLU_1391371_0_0_1"/>
<dbReference type="AlphaFoldDB" id="A8Y392"/>
<dbReference type="GeneID" id="8580317"/>
<dbReference type="PANTHER" id="PTHR23015">
    <property type="entry name" value="UNCHARACTERIZED C.ELEGANS PROTEIN"/>
    <property type="match status" value="1"/>
</dbReference>
<dbReference type="Proteomes" id="UP000008549">
    <property type="component" value="Unassembled WGS sequence"/>
</dbReference>
<proteinExistence type="predicted"/>
<dbReference type="CTD" id="8580317"/>
<accession>A8Y392</accession>
<dbReference type="PANTHER" id="PTHR23015:SF4">
    <property type="entry name" value="DUF38 DOMAIN-CONTAINING PROTEIN-RELATED"/>
    <property type="match status" value="1"/>
</dbReference>
<dbReference type="InParanoid" id="A8Y392"/>
<dbReference type="PROSITE" id="PS50181">
    <property type="entry name" value="FBOX"/>
    <property type="match status" value="1"/>
</dbReference>
<sequence length="182" mass="21554">MPVVVMENIIGLLDFRSVLTLRQVCRDFWNFIDDLKDSKLPDSKLKGLTLTIVDPKFLVELNFRPRFFAFETDEISKTEQWKMAKVFAEDVIHLKECFMKSSTFKYCYLTMNSPTSEIEDFVKLWGPSDVSGTDEKWYFRMVNSDILVVSVELEDTWPYRTDFNLFRKKISDIESDRVFIHD</sequence>
<dbReference type="InterPro" id="IPR040161">
    <property type="entry name" value="FB224"/>
</dbReference>
<dbReference type="InterPro" id="IPR036047">
    <property type="entry name" value="F-box-like_dom_sf"/>
</dbReference>
<reference evidence="2 3" key="1">
    <citation type="journal article" date="2003" name="PLoS Biol.">
        <title>The genome sequence of Caenorhabditis briggsae: a platform for comparative genomics.</title>
        <authorList>
            <person name="Stein L.D."/>
            <person name="Bao Z."/>
            <person name="Blasiar D."/>
            <person name="Blumenthal T."/>
            <person name="Brent M.R."/>
            <person name="Chen N."/>
            <person name="Chinwalla A."/>
            <person name="Clarke L."/>
            <person name="Clee C."/>
            <person name="Coghlan A."/>
            <person name="Coulson A."/>
            <person name="D'Eustachio P."/>
            <person name="Fitch D.H."/>
            <person name="Fulton L.A."/>
            <person name="Fulton R.E."/>
            <person name="Griffiths-Jones S."/>
            <person name="Harris T.W."/>
            <person name="Hillier L.W."/>
            <person name="Kamath R."/>
            <person name="Kuwabara P.E."/>
            <person name="Mardis E.R."/>
            <person name="Marra M.A."/>
            <person name="Miner T.L."/>
            <person name="Minx P."/>
            <person name="Mullikin J.C."/>
            <person name="Plumb R.W."/>
            <person name="Rogers J."/>
            <person name="Schein J.E."/>
            <person name="Sohrmann M."/>
            <person name="Spieth J."/>
            <person name="Stajich J.E."/>
            <person name="Wei C."/>
            <person name="Willey D."/>
            <person name="Wilson R.K."/>
            <person name="Durbin R."/>
            <person name="Waterston R.H."/>
        </authorList>
    </citation>
    <scope>NUCLEOTIDE SEQUENCE [LARGE SCALE GENOMIC DNA]</scope>
    <source>
        <strain evidence="2 3">AF16</strain>
    </source>
</reference>
<keyword evidence="3" id="KW-1185">Reference proteome</keyword>
<protein>
    <submittedName>
        <fullName evidence="2">Protein CBG22869</fullName>
    </submittedName>
</protein>
<dbReference type="EMBL" id="HE600994">
    <property type="protein sequence ID" value="CAP39361.2"/>
    <property type="molecule type" value="Genomic_DNA"/>
</dbReference>
<feature type="domain" description="F-box" evidence="1">
    <location>
        <begin position="1"/>
        <end position="48"/>
    </location>
</feature>
<dbReference type="SUPFAM" id="SSF81383">
    <property type="entry name" value="F-box domain"/>
    <property type="match status" value="1"/>
</dbReference>
<organism evidence="2 3">
    <name type="scientific">Caenorhabditis briggsae</name>
    <dbReference type="NCBI Taxonomy" id="6238"/>
    <lineage>
        <taxon>Eukaryota</taxon>
        <taxon>Metazoa</taxon>
        <taxon>Ecdysozoa</taxon>
        <taxon>Nematoda</taxon>
        <taxon>Chromadorea</taxon>
        <taxon>Rhabditida</taxon>
        <taxon>Rhabditina</taxon>
        <taxon>Rhabditomorpha</taxon>
        <taxon>Rhabditoidea</taxon>
        <taxon>Rhabditidae</taxon>
        <taxon>Peloderinae</taxon>
        <taxon>Caenorhabditis</taxon>
    </lineage>
</organism>
<name>A8Y392_CAEBR</name>
<dbReference type="RefSeq" id="XP_045097677.1">
    <property type="nucleotide sequence ID" value="XM_045238407.1"/>
</dbReference>
<gene>
    <name evidence="2" type="ORF">CBG22869</name>
    <name evidence="2" type="ORF">CBG_22869</name>
</gene>
<reference evidence="2 3" key="2">
    <citation type="journal article" date="2011" name="PLoS Genet.">
        <title>Caenorhabditis briggsae recombinant inbred line genotypes reveal inter-strain incompatibility and the evolution of recombination.</title>
        <authorList>
            <person name="Ross J.A."/>
            <person name="Koboldt D.C."/>
            <person name="Staisch J.E."/>
            <person name="Chamberlin H.M."/>
            <person name="Gupta B.P."/>
            <person name="Miller R.D."/>
            <person name="Baird S.E."/>
            <person name="Haag E.S."/>
        </authorList>
    </citation>
    <scope>NUCLEOTIDE SEQUENCE [LARGE SCALE GENOMIC DNA]</scope>
    <source>
        <strain evidence="2 3">AF16</strain>
    </source>
</reference>
<dbReference type="KEGG" id="cbr:CBG_22869"/>
<dbReference type="InterPro" id="IPR001810">
    <property type="entry name" value="F-box_dom"/>
</dbReference>